<protein>
    <submittedName>
        <fullName evidence="1">Uncharacterized protein</fullName>
    </submittedName>
</protein>
<evidence type="ECO:0000313" key="2">
    <source>
        <dbReference type="Proteomes" id="UP001595805"/>
    </source>
</evidence>
<gene>
    <name evidence="1" type="ORF">ACFOSV_01490</name>
</gene>
<dbReference type="EMBL" id="JBHRZS010000002">
    <property type="protein sequence ID" value="MFC3878826.1"/>
    <property type="molecule type" value="Genomic_DNA"/>
</dbReference>
<reference evidence="2" key="1">
    <citation type="journal article" date="2019" name="Int. J. Syst. Evol. Microbiol.">
        <title>The Global Catalogue of Microorganisms (GCM) 10K type strain sequencing project: providing services to taxonomists for standard genome sequencing and annotation.</title>
        <authorList>
            <consortium name="The Broad Institute Genomics Platform"/>
            <consortium name="The Broad Institute Genome Sequencing Center for Infectious Disease"/>
            <person name="Wu L."/>
            <person name="Ma J."/>
        </authorList>
    </citation>
    <scope>NUCLEOTIDE SEQUENCE [LARGE SCALE GENOMIC DNA]</scope>
    <source>
        <strain evidence="2">CCUG 60523</strain>
    </source>
</reference>
<sequence length="249" mass="29046">MKNSKKSISFVDWIPSLEKVRIKENLGDVYFFDPNKIESNGFSWSRMGEDLKTLNAVYGELFDEVVVKGKNLVCYWPNLDFSPSQKYEISKSLKSSGVEMNLFLKEKRGVSETLSFSYSQMEDWKELVMTLIESLCEDLQSNECLEEVMTIKNETIQIEVIKLVEAGEVKFVYFLRESIVINQPQETYTEKVFDSFSSLVIDLLSTFQLSNFGYCFKMSEYEKLFYKEMLQGDAYDNLVLSWEKLLNQN</sequence>
<proteinExistence type="predicted"/>
<dbReference type="Proteomes" id="UP001595805">
    <property type="component" value="Unassembled WGS sequence"/>
</dbReference>
<dbReference type="RefSeq" id="WP_377902649.1">
    <property type="nucleotide sequence ID" value="NZ_JBHRZS010000002.1"/>
</dbReference>
<comment type="caution">
    <text evidence="1">The sequence shown here is derived from an EMBL/GenBank/DDBJ whole genome shotgun (WGS) entry which is preliminary data.</text>
</comment>
<organism evidence="1 2">
    <name type="scientific">Algoriphagus namhaensis</name>
    <dbReference type="NCBI Taxonomy" id="915353"/>
    <lineage>
        <taxon>Bacteria</taxon>
        <taxon>Pseudomonadati</taxon>
        <taxon>Bacteroidota</taxon>
        <taxon>Cytophagia</taxon>
        <taxon>Cytophagales</taxon>
        <taxon>Cyclobacteriaceae</taxon>
        <taxon>Algoriphagus</taxon>
    </lineage>
</organism>
<evidence type="ECO:0000313" key="1">
    <source>
        <dbReference type="EMBL" id="MFC3878826.1"/>
    </source>
</evidence>
<accession>A0ABV8APN6</accession>
<keyword evidence="2" id="KW-1185">Reference proteome</keyword>
<name>A0ABV8APN6_9BACT</name>